<accession>A0A2D1A4A3</accession>
<dbReference type="GO" id="GO:0004519">
    <property type="term" value="F:endonuclease activity"/>
    <property type="evidence" value="ECO:0007669"/>
    <property type="project" value="UniProtKB-KW"/>
</dbReference>
<dbReference type="EMBL" id="MF668286">
    <property type="protein sequence ID" value="ASZ74976.1"/>
    <property type="molecule type" value="Genomic_DNA"/>
</dbReference>
<keyword evidence="1" id="KW-0378">Hydrolase</keyword>
<protein>
    <submittedName>
        <fullName evidence="1">HNH endonuclease</fullName>
    </submittedName>
</protein>
<reference evidence="2" key="1">
    <citation type="submission" date="2017-08" db="EMBL/GenBank/DDBJ databases">
        <authorList>
            <person name="de Groot N.N."/>
        </authorList>
    </citation>
    <scope>NUCLEOTIDE SEQUENCE [LARGE SCALE GENOMIC DNA]</scope>
</reference>
<dbReference type="Proteomes" id="UP000231419">
    <property type="component" value="Segment"/>
</dbReference>
<keyword evidence="1" id="KW-0255">Endonuclease</keyword>
<keyword evidence="2" id="KW-1185">Reference proteome</keyword>
<evidence type="ECO:0000313" key="1">
    <source>
        <dbReference type="EMBL" id="ASZ74976.1"/>
    </source>
</evidence>
<gene>
    <name evidence="1" type="ORF">SEA_TRINA_196</name>
</gene>
<evidence type="ECO:0000313" key="2">
    <source>
        <dbReference type="Proteomes" id="UP000231419"/>
    </source>
</evidence>
<proteinExistence type="predicted"/>
<name>A0A2D1A4A3_9CAUD</name>
<keyword evidence="1" id="KW-0540">Nuclease</keyword>
<organism evidence="1 2">
    <name type="scientific">Rhodococcus phage Trina</name>
    <dbReference type="NCBI Taxonomy" id="2027905"/>
    <lineage>
        <taxon>Viruses</taxon>
        <taxon>Duplodnaviria</taxon>
        <taxon>Heunggongvirae</taxon>
        <taxon>Uroviricota</taxon>
        <taxon>Caudoviricetes</taxon>
        <taxon>Trinavirus</taxon>
        <taxon>Trinavirus trina</taxon>
    </lineage>
</organism>
<sequence length="87" mass="10550">MKQRCSNPSRYDYKYYGKLGVTYAKEWKSFEQFLNDMGQRPLGTSLDRINPFGNYEPGNCRWANKQVQSQNQRRYYAGRQEQDWYDE</sequence>
<dbReference type="OrthoDB" id="8611at10239"/>